<feature type="compositionally biased region" description="Basic and acidic residues" evidence="1">
    <location>
        <begin position="128"/>
        <end position="141"/>
    </location>
</feature>
<evidence type="ECO:0000313" key="2">
    <source>
        <dbReference type="EMBL" id="OXG28985.1"/>
    </source>
</evidence>
<reference evidence="2 3" key="1">
    <citation type="submission" date="2017-06" db="EMBL/GenBank/DDBJ databases">
        <title>Global population genomics of the pathogenic fungus Cryptococcus neoformans var. grubii.</title>
        <authorList>
            <person name="Cuomo C."/>
            <person name="Litvintseva A."/>
            <person name="Chen Y."/>
            <person name="Young S."/>
            <person name="Zeng Q."/>
            <person name="Chapman S."/>
            <person name="Gujja S."/>
            <person name="Saif S."/>
            <person name="Birren B."/>
        </authorList>
    </citation>
    <scope>NUCLEOTIDE SEQUENCE [LARGE SCALE GENOMIC DNA]</scope>
    <source>
        <strain evidence="2 3">Tu259-1</strain>
    </source>
</reference>
<proteinExistence type="predicted"/>
<dbReference type="OrthoDB" id="4590707at2759"/>
<comment type="caution">
    <text evidence="2">The sequence shown here is derived from an EMBL/GenBank/DDBJ whole genome shotgun (WGS) entry which is preliminary data.</text>
</comment>
<organism evidence="2 3">
    <name type="scientific">Cryptococcus neoformans Tu259-1</name>
    <dbReference type="NCBI Taxonomy" id="1230072"/>
    <lineage>
        <taxon>Eukaryota</taxon>
        <taxon>Fungi</taxon>
        <taxon>Dikarya</taxon>
        <taxon>Basidiomycota</taxon>
        <taxon>Agaricomycotina</taxon>
        <taxon>Tremellomycetes</taxon>
        <taxon>Tremellales</taxon>
        <taxon>Cryptococcaceae</taxon>
        <taxon>Cryptococcus</taxon>
        <taxon>Cryptococcus neoformans species complex</taxon>
    </lineage>
</organism>
<sequence>MPFRTAVRFTARFSAPRTVTHHIARRAASSSAGPKAGSDTPWIIGSAVGFGTLGAFILFPSGKDAAKHAVPHSQEKSEINERAPKATLGEENVQSSHTIESAVASDDPKDVNPKADKPASEIPSKKLGKGDKAGEDQKAEAKSGGANANETAQVQKSADDANNGEEKTEEKKEEKPEQKQQDSEEGTPSAQDIKDSIVQAAKANVPEVAMDSEAKGESPVGKQE</sequence>
<accession>A0A854QLN4</accession>
<protein>
    <submittedName>
        <fullName evidence="2">Uncharacterized protein</fullName>
    </submittedName>
</protein>
<gene>
    <name evidence="2" type="ORF">C361_00639</name>
</gene>
<feature type="compositionally biased region" description="Polar residues" evidence="1">
    <location>
        <begin position="146"/>
        <end position="156"/>
    </location>
</feature>
<feature type="compositionally biased region" description="Basic and acidic residues" evidence="1">
    <location>
        <begin position="164"/>
        <end position="182"/>
    </location>
</feature>
<dbReference type="Proteomes" id="UP000199727">
    <property type="component" value="Unassembled WGS sequence"/>
</dbReference>
<feature type="compositionally biased region" description="Basic and acidic residues" evidence="1">
    <location>
        <begin position="106"/>
        <end position="119"/>
    </location>
</feature>
<evidence type="ECO:0000256" key="1">
    <source>
        <dbReference type="SAM" id="MobiDB-lite"/>
    </source>
</evidence>
<dbReference type="EMBL" id="AMKT01000010">
    <property type="protein sequence ID" value="OXG28985.1"/>
    <property type="molecule type" value="Genomic_DNA"/>
</dbReference>
<feature type="compositionally biased region" description="Basic and acidic residues" evidence="1">
    <location>
        <begin position="73"/>
        <end position="84"/>
    </location>
</feature>
<dbReference type="AlphaFoldDB" id="A0A854QLN4"/>
<feature type="region of interest" description="Disordered" evidence="1">
    <location>
        <begin position="68"/>
        <end position="224"/>
    </location>
</feature>
<evidence type="ECO:0000313" key="3">
    <source>
        <dbReference type="Proteomes" id="UP000199727"/>
    </source>
</evidence>
<name>A0A854QLN4_CRYNE</name>